<feature type="domain" description="HTH marR-type" evidence="2">
    <location>
        <begin position="25"/>
        <end position="162"/>
    </location>
</feature>
<dbReference type="EMBL" id="FLRC01000011">
    <property type="protein sequence ID" value="SBT24928.1"/>
    <property type="molecule type" value="Genomic_DNA"/>
</dbReference>
<evidence type="ECO:0000256" key="1">
    <source>
        <dbReference type="SAM" id="MobiDB-lite"/>
    </source>
</evidence>
<dbReference type="PANTHER" id="PTHR33164">
    <property type="entry name" value="TRANSCRIPTIONAL REGULATOR, MARR FAMILY"/>
    <property type="match status" value="1"/>
</dbReference>
<sequence>MLGLDKTEYTSGPSQVGRSVQEPSRADLFDDLAQMLTRQVVVYTAVKHAAMAERLDLPMDDFRALKLVIECETLATGQLAHMLGISSGGATALINRLEQRGLVVRDRHPLDRRIIVIRPEAQAREAVLEVVQSVSDELAIMSVRYDTPELETARRFMADCVRMFKQDTQRWLEGRPERHGN</sequence>
<dbReference type="KEGG" id="odi:ODI_R2925"/>
<evidence type="ECO:0000313" key="4">
    <source>
        <dbReference type="EMBL" id="SOE50728.1"/>
    </source>
</evidence>
<dbReference type="SMART" id="SM00347">
    <property type="entry name" value="HTH_MARR"/>
    <property type="match status" value="1"/>
</dbReference>
<proteinExistence type="predicted"/>
<evidence type="ECO:0000313" key="5">
    <source>
        <dbReference type="Proteomes" id="UP000078558"/>
    </source>
</evidence>
<dbReference type="Proteomes" id="UP000078558">
    <property type="component" value="Chromosome I"/>
</dbReference>
<dbReference type="OrthoDB" id="8635520at2"/>
<dbReference type="AlphaFoldDB" id="A0A1C3K0J6"/>
<dbReference type="STRING" id="1851544.ODI_02999"/>
<dbReference type="GO" id="GO:0003700">
    <property type="term" value="F:DNA-binding transcription factor activity"/>
    <property type="evidence" value="ECO:0007669"/>
    <property type="project" value="InterPro"/>
</dbReference>
<keyword evidence="5" id="KW-1185">Reference proteome</keyword>
<reference evidence="3 5" key="1">
    <citation type="submission" date="2016-06" db="EMBL/GenBank/DDBJ databases">
        <authorList>
            <person name="Kjaerup R.B."/>
            <person name="Dalgaard T.S."/>
            <person name="Juul-Madsen H.R."/>
        </authorList>
    </citation>
    <scope>NUCLEOTIDE SEQUENCE [LARGE SCALE GENOMIC DNA]</scope>
    <source>
        <strain evidence="3">Orrdi1</strain>
    </source>
</reference>
<name>A0A1C3K0J6_9BURK</name>
<dbReference type="PROSITE" id="PS50995">
    <property type="entry name" value="HTH_MARR_2"/>
    <property type="match status" value="1"/>
</dbReference>
<organism evidence="3 5">
    <name type="scientific">Orrella dioscoreae</name>
    <dbReference type="NCBI Taxonomy" id="1851544"/>
    <lineage>
        <taxon>Bacteria</taxon>
        <taxon>Pseudomonadati</taxon>
        <taxon>Pseudomonadota</taxon>
        <taxon>Betaproteobacteria</taxon>
        <taxon>Burkholderiales</taxon>
        <taxon>Alcaligenaceae</taxon>
        <taxon>Orrella</taxon>
    </lineage>
</organism>
<accession>A0A1C3K0J6</accession>
<evidence type="ECO:0000259" key="2">
    <source>
        <dbReference type="PROSITE" id="PS50995"/>
    </source>
</evidence>
<dbReference type="InterPro" id="IPR036388">
    <property type="entry name" value="WH-like_DNA-bd_sf"/>
</dbReference>
<dbReference type="InterPro" id="IPR000835">
    <property type="entry name" value="HTH_MarR-typ"/>
</dbReference>
<dbReference type="SUPFAM" id="SSF46785">
    <property type="entry name" value="Winged helix' DNA-binding domain"/>
    <property type="match status" value="1"/>
</dbReference>
<dbReference type="GO" id="GO:0006950">
    <property type="term" value="P:response to stress"/>
    <property type="evidence" value="ECO:0007669"/>
    <property type="project" value="TreeGrafter"/>
</dbReference>
<dbReference type="PANTHER" id="PTHR33164:SF106">
    <property type="entry name" value="TRANSCRIPTIONAL REGULATORY PROTEIN"/>
    <property type="match status" value="1"/>
</dbReference>
<dbReference type="InterPro" id="IPR036390">
    <property type="entry name" value="WH_DNA-bd_sf"/>
</dbReference>
<evidence type="ECO:0000313" key="3">
    <source>
        <dbReference type="EMBL" id="SBT24928.1"/>
    </source>
</evidence>
<dbReference type="Pfam" id="PF12802">
    <property type="entry name" value="MarR_2"/>
    <property type="match status" value="1"/>
</dbReference>
<dbReference type="RefSeq" id="WP_067751847.1">
    <property type="nucleotide sequence ID" value="NZ_LT907988.1"/>
</dbReference>
<feature type="region of interest" description="Disordered" evidence="1">
    <location>
        <begin position="1"/>
        <end position="22"/>
    </location>
</feature>
<gene>
    <name evidence="3" type="ORF">ODI_02999</name>
    <name evidence="4" type="ORF">ODI_R2925</name>
</gene>
<protein>
    <submittedName>
        <fullName evidence="3">Transcriptional regulator, MarR family</fullName>
    </submittedName>
</protein>
<reference evidence="4 5" key="2">
    <citation type="submission" date="2017-08" db="EMBL/GenBank/DDBJ databases">
        <authorList>
            <person name="de Groot N.N."/>
        </authorList>
    </citation>
    <scope>NUCLEOTIDE SEQUENCE [LARGE SCALE GENOMIC DNA]</scope>
    <source>
        <strain evidence="4">Orrdi1</strain>
    </source>
</reference>
<feature type="compositionally biased region" description="Polar residues" evidence="1">
    <location>
        <begin position="9"/>
        <end position="22"/>
    </location>
</feature>
<dbReference type="InterPro" id="IPR039422">
    <property type="entry name" value="MarR/SlyA-like"/>
</dbReference>
<dbReference type="Gene3D" id="1.10.10.10">
    <property type="entry name" value="Winged helix-like DNA-binding domain superfamily/Winged helix DNA-binding domain"/>
    <property type="match status" value="1"/>
</dbReference>
<dbReference type="EMBL" id="LT907988">
    <property type="protein sequence ID" value="SOE50728.1"/>
    <property type="molecule type" value="Genomic_DNA"/>
</dbReference>